<keyword evidence="1" id="KW-1133">Transmembrane helix</keyword>
<evidence type="ECO:0000313" key="3">
    <source>
        <dbReference type="Proteomes" id="UP000427906"/>
    </source>
</evidence>
<keyword evidence="3" id="KW-1185">Reference proteome</keyword>
<feature type="transmembrane region" description="Helical" evidence="1">
    <location>
        <begin position="12"/>
        <end position="32"/>
    </location>
</feature>
<reference evidence="2 3" key="1">
    <citation type="submission" date="2019-11" db="EMBL/GenBank/DDBJ databases">
        <title>Comparative genomics of hydrocarbon-degrading Desulfosarcina strains.</title>
        <authorList>
            <person name="Watanabe M."/>
            <person name="Kojima H."/>
            <person name="Fukui M."/>
        </authorList>
    </citation>
    <scope>NUCLEOTIDE SEQUENCE [LARGE SCALE GENOMIC DNA]</scope>
    <source>
        <strain evidence="2 3">PL12</strain>
    </source>
</reference>
<sequence>MKQTPSKKCTLINTIRDFMLLIITIVLIYWLLAPDKERHFNPVSIADLHGVWTTTHPNYLDRFLQFSNRTITFGWGEGGAGAYTIDKLDSAPAKNGTSVHIRYVDMDGTAYRLSFHYVDQGGGTIWMQNLKAVYYRTSAEPTYDYPLQ</sequence>
<evidence type="ECO:0000256" key="1">
    <source>
        <dbReference type="SAM" id="Phobius"/>
    </source>
</evidence>
<dbReference type="EMBL" id="AP021874">
    <property type="protein sequence ID" value="BBO70537.1"/>
    <property type="molecule type" value="Genomic_DNA"/>
</dbReference>
<name>A0A5K7Z160_9BACT</name>
<evidence type="ECO:0000313" key="2">
    <source>
        <dbReference type="EMBL" id="BBO70537.1"/>
    </source>
</evidence>
<evidence type="ECO:0008006" key="4">
    <source>
        <dbReference type="Google" id="ProtNLM"/>
    </source>
</evidence>
<gene>
    <name evidence="2" type="ORF">DSCA_44670</name>
</gene>
<dbReference type="OrthoDB" id="9931975at2"/>
<proteinExistence type="predicted"/>
<keyword evidence="1" id="KW-0812">Transmembrane</keyword>
<dbReference type="RefSeq" id="WP_155318479.1">
    <property type="nucleotide sequence ID" value="NZ_AP021874.1"/>
</dbReference>
<dbReference type="AlphaFoldDB" id="A0A5K7Z160"/>
<accession>A0A5K7Z160</accession>
<keyword evidence="1" id="KW-0472">Membrane</keyword>
<dbReference type="Proteomes" id="UP000427906">
    <property type="component" value="Chromosome"/>
</dbReference>
<protein>
    <recommendedName>
        <fullName evidence="4">DUF2850 domain-containing protein</fullName>
    </recommendedName>
</protein>
<dbReference type="KEGG" id="dalk:DSCA_44670"/>
<organism evidence="2 3">
    <name type="scientific">Desulfosarcina alkanivorans</name>
    <dbReference type="NCBI Taxonomy" id="571177"/>
    <lineage>
        <taxon>Bacteria</taxon>
        <taxon>Pseudomonadati</taxon>
        <taxon>Thermodesulfobacteriota</taxon>
        <taxon>Desulfobacteria</taxon>
        <taxon>Desulfobacterales</taxon>
        <taxon>Desulfosarcinaceae</taxon>
        <taxon>Desulfosarcina</taxon>
    </lineage>
</organism>